<feature type="domain" description="RCK C-terminal" evidence="9">
    <location>
        <begin position="192"/>
        <end position="278"/>
    </location>
</feature>
<evidence type="ECO:0000259" key="9">
    <source>
        <dbReference type="PROSITE" id="PS51202"/>
    </source>
</evidence>
<dbReference type="PROSITE" id="PS51202">
    <property type="entry name" value="RCK_C"/>
    <property type="match status" value="2"/>
</dbReference>
<comment type="similarity">
    <text evidence="2">Belongs to the AAE transporter (TC 2.A.81) family.</text>
</comment>
<feature type="transmembrane region" description="Helical" evidence="8">
    <location>
        <begin position="397"/>
        <end position="417"/>
    </location>
</feature>
<dbReference type="GO" id="GO:0006813">
    <property type="term" value="P:potassium ion transport"/>
    <property type="evidence" value="ECO:0007669"/>
    <property type="project" value="InterPro"/>
</dbReference>
<accession>A0A855WUH6</accession>
<feature type="domain" description="RCK C-terminal" evidence="9">
    <location>
        <begin position="279"/>
        <end position="363"/>
    </location>
</feature>
<feature type="transmembrane region" description="Helical" evidence="8">
    <location>
        <begin position="160"/>
        <end position="181"/>
    </location>
</feature>
<comment type="caution">
    <text evidence="10">The sequence shown here is derived from an EMBL/GenBank/DDBJ whole genome shotgun (WGS) entry which is preliminary data.</text>
</comment>
<dbReference type="SUPFAM" id="SSF116726">
    <property type="entry name" value="TrkA C-terminal domain-like"/>
    <property type="match status" value="2"/>
</dbReference>
<dbReference type="NCBIfam" id="NF003007">
    <property type="entry name" value="PRK03818.1"/>
    <property type="match status" value="1"/>
</dbReference>
<dbReference type="InterPro" id="IPR036721">
    <property type="entry name" value="RCK_C_sf"/>
</dbReference>
<feature type="transmembrane region" description="Helical" evidence="8">
    <location>
        <begin position="373"/>
        <end position="391"/>
    </location>
</feature>
<dbReference type="InterPro" id="IPR006512">
    <property type="entry name" value="YidE_YbjL"/>
</dbReference>
<evidence type="ECO:0000256" key="7">
    <source>
        <dbReference type="ARBA" id="ARBA00023136"/>
    </source>
</evidence>
<keyword evidence="4" id="KW-1003">Cell membrane</keyword>
<evidence type="ECO:0000256" key="1">
    <source>
        <dbReference type="ARBA" id="ARBA00004651"/>
    </source>
</evidence>
<feature type="transmembrane region" description="Helical" evidence="8">
    <location>
        <begin position="462"/>
        <end position="484"/>
    </location>
</feature>
<dbReference type="InterPro" id="IPR006037">
    <property type="entry name" value="RCK_C"/>
</dbReference>
<evidence type="ECO:0000256" key="6">
    <source>
        <dbReference type="ARBA" id="ARBA00022989"/>
    </source>
</evidence>
<feature type="transmembrane region" description="Helical" evidence="8">
    <location>
        <begin position="29"/>
        <end position="46"/>
    </location>
</feature>
<evidence type="ECO:0000256" key="8">
    <source>
        <dbReference type="SAM" id="Phobius"/>
    </source>
</evidence>
<feature type="transmembrane region" description="Helical" evidence="8">
    <location>
        <begin position="6"/>
        <end position="24"/>
    </location>
</feature>
<comment type="subcellular location">
    <subcellularLocation>
        <location evidence="1">Cell membrane</location>
        <topology evidence="1">Multi-pass membrane protein</topology>
    </subcellularLocation>
</comment>
<keyword evidence="5 8" id="KW-0812">Transmembrane</keyword>
<dbReference type="Proteomes" id="UP000250918">
    <property type="component" value="Unassembled WGS sequence"/>
</dbReference>
<feature type="transmembrane region" description="Helical" evidence="8">
    <location>
        <begin position="92"/>
        <end position="112"/>
    </location>
</feature>
<gene>
    <name evidence="10" type="ORF">C3F09_12025</name>
</gene>
<dbReference type="InterPro" id="IPR050144">
    <property type="entry name" value="AAE_transporter"/>
</dbReference>
<sequence>MIVDLLASSPLLLLFSVIGLGYLLGSIRIFGFSLGVAAVLFVGMAFGAMDTRLALPEYIYVIGLVLFVYAIGLQAGPGFFASFRSRGLRFSVIAVLLLSAGAVIAIVLWYGMGLSAPNIAGIFCGALTNTPALAATVEAIKNLSAALPKELADSSVSAPVVTYGLAYPFGVFGVILWFYVFSRIFKVDFAKEEAERLKASSAEQIASVTYRISNPAINGRSVEKVLASFGRTGFALSRIKKGEKIEIVTPETVLNVGDLLVVVGSERSQEIAGVLFGQPAEQPIAEQRDEMSYRRVFVSNKEVVGKTIAELQDERQFAGTITRLRRGDVEFVPTPDTILELGDRILVVSRRVDADEVAKFFGDSIKSISEADYLSLSLGIVLGVFVGMIPFPLPHGITFKLGFAGGPLIVGLILGRLERTGKIIWGMPFNANLVLRQIGLVFFLAGIGTRAGYGFWATFQSGGLSMIAAGAIITTCVTVATILIGYRYLKLPMSSVMGLMSGMQTQPACLAYANQQAQNELPNIWYATVYPASMIAKIILAQLIVSILLMLS</sequence>
<feature type="transmembrane region" description="Helical" evidence="8">
    <location>
        <begin position="58"/>
        <end position="80"/>
    </location>
</feature>
<evidence type="ECO:0000313" key="11">
    <source>
        <dbReference type="Proteomes" id="UP000250918"/>
    </source>
</evidence>
<evidence type="ECO:0000256" key="4">
    <source>
        <dbReference type="ARBA" id="ARBA00022475"/>
    </source>
</evidence>
<dbReference type="AlphaFoldDB" id="A0A855WUH6"/>
<dbReference type="PANTHER" id="PTHR30445">
    <property type="entry name" value="K(+)_H(+) ANTIPORTER SUBUNIT KHTT"/>
    <property type="match status" value="1"/>
</dbReference>
<dbReference type="Pfam" id="PF06826">
    <property type="entry name" value="Asp-Al_Ex"/>
    <property type="match status" value="2"/>
</dbReference>
<organism evidence="10 11">
    <name type="scientific">candidate division GN15 bacterium</name>
    <dbReference type="NCBI Taxonomy" id="2072418"/>
    <lineage>
        <taxon>Bacteria</taxon>
        <taxon>candidate division GN15</taxon>
    </lineage>
</organism>
<feature type="transmembrane region" description="Helical" evidence="8">
    <location>
        <begin position="438"/>
        <end position="456"/>
    </location>
</feature>
<keyword evidence="6 8" id="KW-1133">Transmembrane helix</keyword>
<proteinExistence type="inferred from homology"/>
<keyword evidence="7 8" id="KW-0472">Membrane</keyword>
<keyword evidence="3" id="KW-0813">Transport</keyword>
<feature type="transmembrane region" description="Helical" evidence="8">
    <location>
        <begin position="525"/>
        <end position="551"/>
    </location>
</feature>
<dbReference type="EMBL" id="PQAP01000210">
    <property type="protein sequence ID" value="PWB68223.1"/>
    <property type="molecule type" value="Genomic_DNA"/>
</dbReference>
<dbReference type="GO" id="GO:0008324">
    <property type="term" value="F:monoatomic cation transmembrane transporter activity"/>
    <property type="evidence" value="ECO:0007669"/>
    <property type="project" value="InterPro"/>
</dbReference>
<protein>
    <submittedName>
        <fullName evidence="10">Putative transporter</fullName>
    </submittedName>
</protein>
<dbReference type="Gene3D" id="3.30.70.1450">
    <property type="entry name" value="Regulator of K+ conductance, C-terminal domain"/>
    <property type="match status" value="1"/>
</dbReference>
<evidence type="ECO:0000256" key="3">
    <source>
        <dbReference type="ARBA" id="ARBA00022448"/>
    </source>
</evidence>
<reference evidence="10 11" key="1">
    <citation type="journal article" date="2018" name="ISME J.">
        <title>A methanotrophic archaeon couples anaerobic oxidation of methane to Fe(III) reduction.</title>
        <authorList>
            <person name="Cai C."/>
            <person name="Leu A.O."/>
            <person name="Xie G.J."/>
            <person name="Guo J."/>
            <person name="Feng Y."/>
            <person name="Zhao J.X."/>
            <person name="Tyson G.W."/>
            <person name="Yuan Z."/>
            <person name="Hu S."/>
        </authorList>
    </citation>
    <scope>NUCLEOTIDE SEQUENCE [LARGE SCALE GENOMIC DNA]</scope>
    <source>
        <strain evidence="10">FeB_12</strain>
    </source>
</reference>
<evidence type="ECO:0000256" key="5">
    <source>
        <dbReference type="ARBA" id="ARBA00022692"/>
    </source>
</evidence>
<dbReference type="PANTHER" id="PTHR30445:SF3">
    <property type="entry name" value="TRANSPORT PROTEIN YIDE-RELATED"/>
    <property type="match status" value="1"/>
</dbReference>
<dbReference type="GO" id="GO:0005886">
    <property type="term" value="C:plasma membrane"/>
    <property type="evidence" value="ECO:0007669"/>
    <property type="project" value="UniProtKB-SubCell"/>
</dbReference>
<dbReference type="NCBIfam" id="TIGR01625">
    <property type="entry name" value="YidE_YbjL_dupl"/>
    <property type="match status" value="2"/>
</dbReference>
<evidence type="ECO:0000313" key="10">
    <source>
        <dbReference type="EMBL" id="PWB68223.1"/>
    </source>
</evidence>
<dbReference type="Pfam" id="PF02080">
    <property type="entry name" value="TrkA_C"/>
    <property type="match status" value="1"/>
</dbReference>
<evidence type="ECO:0000256" key="2">
    <source>
        <dbReference type="ARBA" id="ARBA00009854"/>
    </source>
</evidence>
<name>A0A855WUH6_9BACT</name>